<dbReference type="Gene3D" id="3.40.50.720">
    <property type="entry name" value="NAD(P)-binding Rossmann-like Domain"/>
    <property type="match status" value="1"/>
</dbReference>
<dbReference type="EMBL" id="RJVA01000011">
    <property type="protein sequence ID" value="ROQ93251.1"/>
    <property type="molecule type" value="Genomic_DNA"/>
</dbReference>
<dbReference type="Gene3D" id="3.40.1190.10">
    <property type="entry name" value="Mur-like, catalytic domain"/>
    <property type="match status" value="1"/>
</dbReference>
<dbReference type="PANTHER" id="PTHR43692:SF1">
    <property type="entry name" value="UDP-N-ACETYLMURAMOYLALANINE--D-GLUTAMATE LIGASE"/>
    <property type="match status" value="1"/>
</dbReference>
<keyword evidence="3 7" id="KW-0963">Cytoplasm</keyword>
<dbReference type="SUPFAM" id="SSF51984">
    <property type="entry name" value="MurCD N-terminal domain"/>
    <property type="match status" value="1"/>
</dbReference>
<dbReference type="AlphaFoldDB" id="A0A3N1UZH6"/>
<evidence type="ECO:0000256" key="7">
    <source>
        <dbReference type="HAMAP-Rule" id="MF_00639"/>
    </source>
</evidence>
<keyword evidence="6 7" id="KW-0067">ATP-binding</keyword>
<dbReference type="InterPro" id="IPR005762">
    <property type="entry name" value="MurD"/>
</dbReference>
<evidence type="ECO:0000256" key="3">
    <source>
        <dbReference type="ARBA" id="ARBA00022490"/>
    </source>
</evidence>
<evidence type="ECO:0000256" key="4">
    <source>
        <dbReference type="ARBA" id="ARBA00022598"/>
    </source>
</evidence>
<evidence type="ECO:0000256" key="8">
    <source>
        <dbReference type="RuleBase" id="RU003664"/>
    </source>
</evidence>
<comment type="catalytic activity">
    <reaction evidence="7 8">
        <text>UDP-N-acetyl-alpha-D-muramoyl-L-alanine + D-glutamate + ATP = UDP-N-acetyl-alpha-D-muramoyl-L-alanyl-D-glutamate + ADP + phosphate + H(+)</text>
        <dbReference type="Rhea" id="RHEA:16429"/>
        <dbReference type="ChEBI" id="CHEBI:15378"/>
        <dbReference type="ChEBI" id="CHEBI:29986"/>
        <dbReference type="ChEBI" id="CHEBI:30616"/>
        <dbReference type="ChEBI" id="CHEBI:43474"/>
        <dbReference type="ChEBI" id="CHEBI:83898"/>
        <dbReference type="ChEBI" id="CHEBI:83900"/>
        <dbReference type="ChEBI" id="CHEBI:456216"/>
        <dbReference type="EC" id="6.3.2.9"/>
    </reaction>
</comment>
<keyword evidence="7 8" id="KW-0133">Cell shape</keyword>
<keyword evidence="5 7" id="KW-0547">Nucleotide-binding</keyword>
<keyword evidence="7 8" id="KW-0573">Peptidoglycan synthesis</keyword>
<dbReference type="GO" id="GO:0008360">
    <property type="term" value="P:regulation of cell shape"/>
    <property type="evidence" value="ECO:0007669"/>
    <property type="project" value="UniProtKB-KW"/>
</dbReference>
<dbReference type="SUPFAM" id="SSF53623">
    <property type="entry name" value="MurD-like peptide ligases, catalytic domain"/>
    <property type="match status" value="1"/>
</dbReference>
<dbReference type="GO" id="GO:0005524">
    <property type="term" value="F:ATP binding"/>
    <property type="evidence" value="ECO:0007669"/>
    <property type="project" value="UniProtKB-UniRule"/>
</dbReference>
<dbReference type="SUPFAM" id="SSF53244">
    <property type="entry name" value="MurD-like peptide ligases, peptide-binding domain"/>
    <property type="match status" value="1"/>
</dbReference>
<keyword evidence="7 8" id="KW-0131">Cell cycle</keyword>
<dbReference type="HAMAP" id="MF_00639">
    <property type="entry name" value="MurD"/>
    <property type="match status" value="1"/>
</dbReference>
<dbReference type="GO" id="GO:0071555">
    <property type="term" value="P:cell wall organization"/>
    <property type="evidence" value="ECO:0007669"/>
    <property type="project" value="UniProtKB-KW"/>
</dbReference>
<dbReference type="Proteomes" id="UP000276223">
    <property type="component" value="Unassembled WGS sequence"/>
</dbReference>
<organism evidence="11 12">
    <name type="scientific">Desulfosoma caldarium</name>
    <dbReference type="NCBI Taxonomy" id="610254"/>
    <lineage>
        <taxon>Bacteria</taxon>
        <taxon>Pseudomonadati</taxon>
        <taxon>Thermodesulfobacteriota</taxon>
        <taxon>Syntrophobacteria</taxon>
        <taxon>Syntrophobacterales</taxon>
        <taxon>Syntrophobacteraceae</taxon>
        <taxon>Desulfosoma</taxon>
    </lineage>
</organism>
<feature type="domain" description="Mur ligase central" evidence="10">
    <location>
        <begin position="121"/>
        <end position="310"/>
    </location>
</feature>
<keyword evidence="7 8" id="KW-0961">Cell wall biogenesis/degradation</keyword>
<dbReference type="Pfam" id="PF02875">
    <property type="entry name" value="Mur_ligase_C"/>
    <property type="match status" value="1"/>
</dbReference>
<dbReference type="UniPathway" id="UPA00219"/>
<dbReference type="GO" id="GO:0009252">
    <property type="term" value="P:peptidoglycan biosynthetic process"/>
    <property type="evidence" value="ECO:0007669"/>
    <property type="project" value="UniProtKB-UniRule"/>
</dbReference>
<dbReference type="PANTHER" id="PTHR43692">
    <property type="entry name" value="UDP-N-ACETYLMURAMOYLALANINE--D-GLUTAMATE LIGASE"/>
    <property type="match status" value="1"/>
</dbReference>
<dbReference type="Pfam" id="PF21799">
    <property type="entry name" value="MurD-like_N"/>
    <property type="match status" value="1"/>
</dbReference>
<evidence type="ECO:0000256" key="6">
    <source>
        <dbReference type="ARBA" id="ARBA00022840"/>
    </source>
</evidence>
<feature type="domain" description="Mur ligase C-terminal" evidence="9">
    <location>
        <begin position="332"/>
        <end position="442"/>
    </location>
</feature>
<keyword evidence="12" id="KW-1185">Reference proteome</keyword>
<dbReference type="NCBIfam" id="TIGR01087">
    <property type="entry name" value="murD"/>
    <property type="match status" value="1"/>
</dbReference>
<comment type="subcellular location">
    <subcellularLocation>
        <location evidence="1 7 8">Cytoplasm</location>
    </subcellularLocation>
</comment>
<dbReference type="InterPro" id="IPR036615">
    <property type="entry name" value="Mur_ligase_C_dom_sf"/>
</dbReference>
<gene>
    <name evidence="7" type="primary">murD</name>
    <name evidence="11" type="ORF">EDC27_1262</name>
</gene>
<keyword evidence="4 7" id="KW-0436">Ligase</keyword>
<dbReference type="InterPro" id="IPR036565">
    <property type="entry name" value="Mur-like_cat_sf"/>
</dbReference>
<proteinExistence type="inferred from homology"/>
<evidence type="ECO:0000313" key="12">
    <source>
        <dbReference type="Proteomes" id="UP000276223"/>
    </source>
</evidence>
<dbReference type="OrthoDB" id="9809796at2"/>
<dbReference type="GO" id="GO:0051301">
    <property type="term" value="P:cell division"/>
    <property type="evidence" value="ECO:0007669"/>
    <property type="project" value="UniProtKB-KW"/>
</dbReference>
<sequence>MKRKEVSHGCQEKPLLVVVGLGVSGQAACRWGLRQGYRVLAMDHSQEPPLRCAATTLEAEGVDVRLGVHRLEDFLHAELVVVSPGVPVDTEVFRAVQERGIPLIGELEWAWRFLKVPTMAVTGTNGKTTTTELLGTFLQSAGFEVFVGGNIGTPLTGWLADHWKELSNGTSAASLLDWCVLEVSSFQLDTAPSFMPDIGIILNVTQDHLDRYESFDAYAASKFSLFKRSAGLVQTAVINADDPVCCRWASQIAAQTLYFSRSNSSAAAITDGRILTVMDPRGVRRQFRLDRWALRGWHNLENLMAATLAALRGGVDPQTIQEVIDTFRPSAHRMEWLGTVDGVGFINDSKGTNVGAVIKALESCAQPVVLLLGGRSKKTDFRDLAPLCAEKVRAVVGFGETGPQAAEELSGHVPTVVVQDLEKAFHEAVQRAVSGDVVLLSPGCASFDQYANYAARGDHFRALFEQHKKKAAERSGMV</sequence>
<name>A0A3N1UZH6_9BACT</name>
<reference evidence="11 12" key="1">
    <citation type="submission" date="2018-11" db="EMBL/GenBank/DDBJ databases">
        <title>Genomic Encyclopedia of Type Strains, Phase IV (KMG-IV): sequencing the most valuable type-strain genomes for metagenomic binning, comparative biology and taxonomic classification.</title>
        <authorList>
            <person name="Goeker M."/>
        </authorList>
    </citation>
    <scope>NUCLEOTIDE SEQUENCE [LARGE SCALE GENOMIC DNA]</scope>
    <source>
        <strain evidence="11 12">DSM 22027</strain>
    </source>
</reference>
<evidence type="ECO:0000259" key="10">
    <source>
        <dbReference type="Pfam" id="PF08245"/>
    </source>
</evidence>
<protein>
    <recommendedName>
        <fullName evidence="7 8">UDP-N-acetylmuramoylalanine--D-glutamate ligase</fullName>
        <ecNumber evidence="7 8">6.3.2.9</ecNumber>
    </recommendedName>
    <alternativeName>
        <fullName evidence="7">D-glutamic acid-adding enzyme</fullName>
    </alternativeName>
    <alternativeName>
        <fullName evidence="7">UDP-N-acetylmuramoyl-L-alanyl-D-glutamate synthetase</fullName>
    </alternativeName>
</protein>
<evidence type="ECO:0000259" key="9">
    <source>
        <dbReference type="Pfam" id="PF02875"/>
    </source>
</evidence>
<dbReference type="RefSeq" id="WP_123289776.1">
    <property type="nucleotide sequence ID" value="NZ_RJVA01000011.1"/>
</dbReference>
<accession>A0A3N1UZH6</accession>
<comment type="function">
    <text evidence="7 8">Cell wall formation. Catalyzes the addition of glutamate to the nucleotide precursor UDP-N-acetylmuramoyl-L-alanine (UMA).</text>
</comment>
<dbReference type="GO" id="GO:0008764">
    <property type="term" value="F:UDP-N-acetylmuramoylalanine-D-glutamate ligase activity"/>
    <property type="evidence" value="ECO:0007669"/>
    <property type="project" value="UniProtKB-UniRule"/>
</dbReference>
<keyword evidence="7 8" id="KW-0132">Cell division</keyword>
<dbReference type="EC" id="6.3.2.9" evidence="7 8"/>
<comment type="caution">
    <text evidence="11">The sequence shown here is derived from an EMBL/GenBank/DDBJ whole genome shotgun (WGS) entry which is preliminary data.</text>
</comment>
<dbReference type="InterPro" id="IPR004101">
    <property type="entry name" value="Mur_ligase_C"/>
</dbReference>
<evidence type="ECO:0000256" key="1">
    <source>
        <dbReference type="ARBA" id="ARBA00004496"/>
    </source>
</evidence>
<evidence type="ECO:0000256" key="2">
    <source>
        <dbReference type="ARBA" id="ARBA00004752"/>
    </source>
</evidence>
<comment type="pathway">
    <text evidence="2 7 8">Cell wall biogenesis; peptidoglycan biosynthesis.</text>
</comment>
<feature type="binding site" evidence="7">
    <location>
        <begin position="123"/>
        <end position="129"/>
    </location>
    <ligand>
        <name>ATP</name>
        <dbReference type="ChEBI" id="CHEBI:30616"/>
    </ligand>
</feature>
<evidence type="ECO:0000256" key="5">
    <source>
        <dbReference type="ARBA" id="ARBA00022741"/>
    </source>
</evidence>
<dbReference type="Gene3D" id="3.90.190.20">
    <property type="entry name" value="Mur ligase, C-terminal domain"/>
    <property type="match status" value="1"/>
</dbReference>
<comment type="similarity">
    <text evidence="7">Belongs to the MurCDEF family.</text>
</comment>
<dbReference type="Pfam" id="PF08245">
    <property type="entry name" value="Mur_ligase_M"/>
    <property type="match status" value="1"/>
</dbReference>
<evidence type="ECO:0000313" key="11">
    <source>
        <dbReference type="EMBL" id="ROQ93251.1"/>
    </source>
</evidence>
<dbReference type="GO" id="GO:0005737">
    <property type="term" value="C:cytoplasm"/>
    <property type="evidence" value="ECO:0007669"/>
    <property type="project" value="UniProtKB-SubCell"/>
</dbReference>
<dbReference type="InterPro" id="IPR013221">
    <property type="entry name" value="Mur_ligase_cen"/>
</dbReference>